<dbReference type="SUPFAM" id="SSF52047">
    <property type="entry name" value="RNI-like"/>
    <property type="match status" value="1"/>
</dbReference>
<accession>A0AAV7ELD2</accession>
<proteinExistence type="predicted"/>
<dbReference type="InterPro" id="IPR032675">
    <property type="entry name" value="LRR_dom_sf"/>
</dbReference>
<evidence type="ECO:0000259" key="1">
    <source>
        <dbReference type="Pfam" id="PF25372"/>
    </source>
</evidence>
<dbReference type="GO" id="GO:0031146">
    <property type="term" value="P:SCF-dependent proteasomal ubiquitin-dependent protein catabolic process"/>
    <property type="evidence" value="ECO:0007669"/>
    <property type="project" value="TreeGrafter"/>
</dbReference>
<feature type="domain" description="F-box/LRR-repeat protein 15-like leucin rich repeat" evidence="1">
    <location>
        <begin position="7"/>
        <end position="294"/>
    </location>
</feature>
<dbReference type="InterPro" id="IPR057207">
    <property type="entry name" value="FBXL15_LRR"/>
</dbReference>
<dbReference type="PANTHER" id="PTHR13318:SF95">
    <property type="entry name" value="F-BOX PROTEIN YLR352W"/>
    <property type="match status" value="1"/>
</dbReference>
<organism evidence="2 3">
    <name type="scientific">Aristolochia fimbriata</name>
    <name type="common">White veined hardy Dutchman's pipe vine</name>
    <dbReference type="NCBI Taxonomy" id="158543"/>
    <lineage>
        <taxon>Eukaryota</taxon>
        <taxon>Viridiplantae</taxon>
        <taxon>Streptophyta</taxon>
        <taxon>Embryophyta</taxon>
        <taxon>Tracheophyta</taxon>
        <taxon>Spermatophyta</taxon>
        <taxon>Magnoliopsida</taxon>
        <taxon>Magnoliidae</taxon>
        <taxon>Piperales</taxon>
        <taxon>Aristolochiaceae</taxon>
        <taxon>Aristolochia</taxon>
    </lineage>
</organism>
<dbReference type="EMBL" id="JAINDJ010000004">
    <property type="protein sequence ID" value="KAG9448885.1"/>
    <property type="molecule type" value="Genomic_DNA"/>
</dbReference>
<sequence>MKLLIHRRIGSGLVSLSLALDVITDDLILHITHNLGFLVKLDLEDRPISIPKSHIDFSNHGLHLLASCSRLSDLSLIRCSSGHVSATFRMVNRFGMFLLVEGCENLESVKLGGFSRVTDEGFTSILLSCKKLRKFEVIDLFLLSDLAFHDLGNTSCSLVDVRLPSCTFLNGEAAQSIALCKNLEVLDFGGCENVTDQGLESFSSLTRLTTLNLSGTNITDTGLRALGCGNSPIGSLSLRSCYRVTDMGLAFLLQEGGIFANSLWALDLGFMQEISDNAILTIIKVCTQITDLCI</sequence>
<dbReference type="SMART" id="SM00367">
    <property type="entry name" value="LRR_CC"/>
    <property type="match status" value="6"/>
</dbReference>
<comment type="caution">
    <text evidence="2">The sequence shown here is derived from an EMBL/GenBank/DDBJ whole genome shotgun (WGS) entry which is preliminary data.</text>
</comment>
<dbReference type="InterPro" id="IPR006553">
    <property type="entry name" value="Leu-rich_rpt_Cys-con_subtyp"/>
</dbReference>
<protein>
    <recommendedName>
        <fullName evidence="1">F-box/LRR-repeat protein 15-like leucin rich repeat domain-containing protein</fullName>
    </recommendedName>
</protein>
<dbReference type="PANTHER" id="PTHR13318">
    <property type="entry name" value="PARTNER OF PAIRED, ISOFORM B-RELATED"/>
    <property type="match status" value="1"/>
</dbReference>
<dbReference type="AlphaFoldDB" id="A0AAV7ELD2"/>
<keyword evidence="3" id="KW-1185">Reference proteome</keyword>
<dbReference type="GO" id="GO:0019005">
    <property type="term" value="C:SCF ubiquitin ligase complex"/>
    <property type="evidence" value="ECO:0007669"/>
    <property type="project" value="TreeGrafter"/>
</dbReference>
<evidence type="ECO:0000313" key="2">
    <source>
        <dbReference type="EMBL" id="KAG9448885.1"/>
    </source>
</evidence>
<reference evidence="2 3" key="1">
    <citation type="submission" date="2021-07" db="EMBL/GenBank/DDBJ databases">
        <title>The Aristolochia fimbriata genome: insights into angiosperm evolution, floral development and chemical biosynthesis.</title>
        <authorList>
            <person name="Jiao Y."/>
        </authorList>
    </citation>
    <scope>NUCLEOTIDE SEQUENCE [LARGE SCALE GENOMIC DNA]</scope>
    <source>
        <strain evidence="2">IBCAS-2021</strain>
        <tissue evidence="2">Leaf</tissue>
    </source>
</reference>
<gene>
    <name evidence="2" type="ORF">H6P81_008850</name>
</gene>
<name>A0AAV7ELD2_ARIFI</name>
<dbReference type="Gene3D" id="3.80.10.10">
    <property type="entry name" value="Ribonuclease Inhibitor"/>
    <property type="match status" value="2"/>
</dbReference>
<dbReference type="Pfam" id="PF25372">
    <property type="entry name" value="DUF7885"/>
    <property type="match status" value="1"/>
</dbReference>
<evidence type="ECO:0000313" key="3">
    <source>
        <dbReference type="Proteomes" id="UP000825729"/>
    </source>
</evidence>
<dbReference type="Proteomes" id="UP000825729">
    <property type="component" value="Unassembled WGS sequence"/>
</dbReference>